<organism evidence="3">
    <name type="scientific">Serpula lacrymans var. lacrymans (strain S7.3)</name>
    <name type="common">Dry rot fungus</name>
    <dbReference type="NCBI Taxonomy" id="936435"/>
    <lineage>
        <taxon>Eukaryota</taxon>
        <taxon>Fungi</taxon>
        <taxon>Dikarya</taxon>
        <taxon>Basidiomycota</taxon>
        <taxon>Agaricomycotina</taxon>
        <taxon>Agaricomycetes</taxon>
        <taxon>Agaricomycetidae</taxon>
        <taxon>Boletales</taxon>
        <taxon>Coniophorineae</taxon>
        <taxon>Serpulaceae</taxon>
        <taxon>Serpula</taxon>
    </lineage>
</organism>
<proteinExistence type="predicted"/>
<dbReference type="EMBL" id="GL945475">
    <property type="protein sequence ID" value="EGO03671.1"/>
    <property type="molecule type" value="Genomic_DNA"/>
</dbReference>
<dbReference type="OMA" id="YALPIMS"/>
<name>F8PIN8_SERL3</name>
<protein>
    <submittedName>
        <fullName evidence="2">Uncharacterized protein</fullName>
    </submittedName>
</protein>
<feature type="compositionally biased region" description="Low complexity" evidence="1">
    <location>
        <begin position="187"/>
        <end position="196"/>
    </location>
</feature>
<keyword evidence="3" id="KW-1185">Reference proteome</keyword>
<sequence>MAFRLPTHLESFIPPPSQQVPQSRPWRGTFVLSGAHFSNSSPSEELCITAAETDGDNRMDLWPSHLYVHLMHDAIALKDVQAWVKHRAPPLCTFMPDRLSDANGNAINQANFRQLSRLLYEKQMVAIAPWRVPERLPGAGIIIYPTQTSSGMLVGAIFLTAGFPDFVAAALQPPTGSSRLLYGATGSPESSLSSSSRHPQYQSYPAHYAQPHTTPSPSSGNEGTSAYNSVHGSGQGQR</sequence>
<dbReference type="InParanoid" id="F8PIN8"/>
<dbReference type="Proteomes" id="UP000008063">
    <property type="component" value="Unassembled WGS sequence"/>
</dbReference>
<dbReference type="AlphaFoldDB" id="F8PIN8"/>
<gene>
    <name evidence="2" type="ORF">SERLA73DRAFT_175235</name>
</gene>
<reference evidence="3" key="1">
    <citation type="journal article" date="2011" name="Science">
        <title>The plant cell wall-decomposing machinery underlies the functional diversity of forest fungi.</title>
        <authorList>
            <person name="Eastwood D.C."/>
            <person name="Floudas D."/>
            <person name="Binder M."/>
            <person name="Majcherczyk A."/>
            <person name="Schneider P."/>
            <person name="Aerts A."/>
            <person name="Asiegbu F.O."/>
            <person name="Baker S.E."/>
            <person name="Barry K."/>
            <person name="Bendiksby M."/>
            <person name="Blumentritt M."/>
            <person name="Coutinho P.M."/>
            <person name="Cullen D."/>
            <person name="de Vries R.P."/>
            <person name="Gathman A."/>
            <person name="Goodell B."/>
            <person name="Henrissat B."/>
            <person name="Ihrmark K."/>
            <person name="Kauserud H."/>
            <person name="Kohler A."/>
            <person name="LaButti K."/>
            <person name="Lapidus A."/>
            <person name="Lavin J.L."/>
            <person name="Lee Y.-H."/>
            <person name="Lindquist E."/>
            <person name="Lilly W."/>
            <person name="Lucas S."/>
            <person name="Morin E."/>
            <person name="Murat C."/>
            <person name="Oguiza J.A."/>
            <person name="Park J."/>
            <person name="Pisabarro A.G."/>
            <person name="Riley R."/>
            <person name="Rosling A."/>
            <person name="Salamov A."/>
            <person name="Schmidt O."/>
            <person name="Schmutz J."/>
            <person name="Skrede I."/>
            <person name="Stenlid J."/>
            <person name="Wiebenga A."/>
            <person name="Xie X."/>
            <person name="Kuees U."/>
            <person name="Hibbett D.S."/>
            <person name="Hoffmeister D."/>
            <person name="Hoegberg N."/>
            <person name="Martin F."/>
            <person name="Grigoriev I.V."/>
            <person name="Watkinson S.C."/>
        </authorList>
    </citation>
    <scope>NUCLEOTIDE SEQUENCE [LARGE SCALE GENOMIC DNA]</scope>
    <source>
        <strain evidence="3">strain S7.3</strain>
    </source>
</reference>
<evidence type="ECO:0000256" key="1">
    <source>
        <dbReference type="SAM" id="MobiDB-lite"/>
    </source>
</evidence>
<accession>F8PIN8</accession>
<evidence type="ECO:0000313" key="3">
    <source>
        <dbReference type="Proteomes" id="UP000008063"/>
    </source>
</evidence>
<dbReference type="HOGENOM" id="CLU_083669_0_0_1"/>
<feature type="compositionally biased region" description="Polar residues" evidence="1">
    <location>
        <begin position="211"/>
        <end position="232"/>
    </location>
</feature>
<feature type="region of interest" description="Disordered" evidence="1">
    <location>
        <begin position="180"/>
        <end position="238"/>
    </location>
</feature>
<evidence type="ECO:0000313" key="2">
    <source>
        <dbReference type="EMBL" id="EGO03671.1"/>
    </source>
</evidence>